<feature type="disulfide bond" evidence="11">
    <location>
        <begin position="695"/>
        <end position="704"/>
    </location>
</feature>
<dbReference type="GO" id="GO:0007411">
    <property type="term" value="P:axon guidance"/>
    <property type="evidence" value="ECO:0007669"/>
    <property type="project" value="TreeGrafter"/>
</dbReference>
<dbReference type="GO" id="GO:0008201">
    <property type="term" value="F:heparin binding"/>
    <property type="evidence" value="ECO:0007669"/>
    <property type="project" value="TreeGrafter"/>
</dbReference>
<feature type="domain" description="EGF-like" evidence="13">
    <location>
        <begin position="667"/>
        <end position="705"/>
    </location>
</feature>
<dbReference type="InterPro" id="IPR032675">
    <property type="entry name" value="LRR_dom_sf"/>
</dbReference>
<dbReference type="FunFam" id="3.80.10.10:FF:000002">
    <property type="entry name" value="Slit guidance ligand 2"/>
    <property type="match status" value="1"/>
</dbReference>
<evidence type="ECO:0000313" key="15">
    <source>
        <dbReference type="Proteomes" id="UP001219934"/>
    </source>
</evidence>
<feature type="disulfide bond" evidence="11">
    <location>
        <begin position="988"/>
        <end position="997"/>
    </location>
</feature>
<dbReference type="SMART" id="SM00181">
    <property type="entry name" value="EGF"/>
    <property type="match status" value="7"/>
</dbReference>
<evidence type="ECO:0000256" key="11">
    <source>
        <dbReference type="PROSITE-ProRule" id="PRU00076"/>
    </source>
</evidence>
<dbReference type="Gene3D" id="3.80.10.10">
    <property type="entry name" value="Ribonuclease Inhibitor"/>
    <property type="match status" value="3"/>
</dbReference>
<proteinExistence type="predicted"/>
<comment type="caution">
    <text evidence="14">The sequence shown here is derived from an EMBL/GenBank/DDBJ whole genome shotgun (WGS) entry which is preliminary data.</text>
</comment>
<keyword evidence="7" id="KW-0677">Repeat</keyword>
<dbReference type="GO" id="GO:0045597">
    <property type="term" value="P:positive regulation of cell differentiation"/>
    <property type="evidence" value="ECO:0007669"/>
    <property type="project" value="UniProtKB-ARBA"/>
</dbReference>
<dbReference type="InterPro" id="IPR001791">
    <property type="entry name" value="Laminin_G"/>
</dbReference>
<evidence type="ECO:0000256" key="1">
    <source>
        <dbReference type="ARBA" id="ARBA00004613"/>
    </source>
</evidence>
<feature type="non-terminal residue" evidence="14">
    <location>
        <position position="1"/>
    </location>
</feature>
<feature type="domain" description="EGF-like" evidence="13">
    <location>
        <begin position="629"/>
        <end position="665"/>
    </location>
</feature>
<dbReference type="FunFam" id="2.10.25.10:FF:000045">
    <property type="entry name" value="Slit guidance ligand 2"/>
    <property type="match status" value="1"/>
</dbReference>
<dbReference type="PROSITE" id="PS51450">
    <property type="entry name" value="LRR"/>
    <property type="match status" value="3"/>
</dbReference>
<keyword evidence="6" id="KW-0732">Signal</keyword>
<keyword evidence="10" id="KW-0325">Glycoprotein</keyword>
<feature type="disulfide bond" evidence="11">
    <location>
        <begin position="775"/>
        <end position="784"/>
    </location>
</feature>
<dbReference type="Gene3D" id="2.60.120.200">
    <property type="match status" value="1"/>
</dbReference>
<keyword evidence="9 11" id="KW-1015">Disulfide bond</keyword>
<dbReference type="InterPro" id="IPR001881">
    <property type="entry name" value="EGF-like_Ca-bd_dom"/>
</dbReference>
<name>A0AAD6FQW9_9TELE</name>
<evidence type="ECO:0008006" key="16">
    <source>
        <dbReference type="Google" id="ProtNLM"/>
    </source>
</evidence>
<dbReference type="InterPro" id="IPR051355">
    <property type="entry name" value="Notch/Slit_guidance"/>
</dbReference>
<dbReference type="GO" id="GO:0048495">
    <property type="term" value="F:Roundabout binding"/>
    <property type="evidence" value="ECO:0007669"/>
    <property type="project" value="TreeGrafter"/>
</dbReference>
<accession>A0AAD6FQW9</accession>
<protein>
    <recommendedName>
        <fullName evidence="16">Slit homolog 1b (Drosophila)</fullName>
    </recommendedName>
</protein>
<dbReference type="AlphaFoldDB" id="A0AAD6FQW9"/>
<evidence type="ECO:0000256" key="7">
    <source>
        <dbReference type="ARBA" id="ARBA00022737"/>
    </source>
</evidence>
<evidence type="ECO:0000256" key="3">
    <source>
        <dbReference type="ARBA" id="ARBA00022525"/>
    </source>
</evidence>
<dbReference type="InterPro" id="IPR000742">
    <property type="entry name" value="EGF"/>
</dbReference>
<feature type="disulfide bond" evidence="11">
    <location>
        <begin position="598"/>
        <end position="615"/>
    </location>
</feature>
<dbReference type="PROSITE" id="PS50025">
    <property type="entry name" value="LAM_G_DOMAIN"/>
    <property type="match status" value="1"/>
</dbReference>
<dbReference type="SUPFAM" id="SSF57196">
    <property type="entry name" value="EGF/Laminin"/>
    <property type="match status" value="3"/>
</dbReference>
<dbReference type="SMART" id="SM00013">
    <property type="entry name" value="LRRNT"/>
    <property type="match status" value="2"/>
</dbReference>
<feature type="disulfide bond" evidence="11">
    <location>
        <begin position="733"/>
        <end position="742"/>
    </location>
</feature>
<dbReference type="GO" id="GO:0060218">
    <property type="term" value="P:hematopoietic stem cell differentiation"/>
    <property type="evidence" value="ECO:0007669"/>
    <property type="project" value="UniProtKB-ARBA"/>
</dbReference>
<feature type="domain" description="EGF-like" evidence="13">
    <location>
        <begin position="1016"/>
        <end position="1052"/>
    </location>
</feature>
<keyword evidence="8" id="KW-0524">Neurogenesis</keyword>
<dbReference type="FunFam" id="3.80.10.10:FF:000004">
    <property type="entry name" value="Slit guidance ligand 2"/>
    <property type="match status" value="1"/>
</dbReference>
<keyword evidence="3" id="KW-0964">Secreted</keyword>
<dbReference type="InterPro" id="IPR013320">
    <property type="entry name" value="ConA-like_dom_sf"/>
</dbReference>
<evidence type="ECO:0000256" key="9">
    <source>
        <dbReference type="ARBA" id="ARBA00023157"/>
    </source>
</evidence>
<dbReference type="Pfam" id="PF12661">
    <property type="entry name" value="hEGF"/>
    <property type="match status" value="1"/>
</dbReference>
<dbReference type="SMART" id="SM00369">
    <property type="entry name" value="LRR_TYP"/>
    <property type="match status" value="11"/>
</dbReference>
<dbReference type="CDD" id="cd00054">
    <property type="entry name" value="EGF_CA"/>
    <property type="match status" value="3"/>
</dbReference>
<dbReference type="PROSITE" id="PS00022">
    <property type="entry name" value="EGF_1"/>
    <property type="match status" value="7"/>
</dbReference>
<keyword evidence="15" id="KW-1185">Reference proteome</keyword>
<dbReference type="GO" id="GO:0016020">
    <property type="term" value="C:membrane"/>
    <property type="evidence" value="ECO:0007669"/>
    <property type="project" value="UniProtKB-ARBA"/>
</dbReference>
<feature type="domain" description="EGF-like" evidence="13">
    <location>
        <begin position="589"/>
        <end position="627"/>
    </location>
</feature>
<dbReference type="SMART" id="SM00282">
    <property type="entry name" value="LamG"/>
    <property type="match status" value="1"/>
</dbReference>
<dbReference type="Pfam" id="PF01463">
    <property type="entry name" value="LRRCT"/>
    <property type="match status" value="3"/>
</dbReference>
<reference evidence="14" key="1">
    <citation type="submission" date="2022-11" db="EMBL/GenBank/DDBJ databases">
        <title>Chromosome-level genome of Pogonophryne albipinna.</title>
        <authorList>
            <person name="Jo E."/>
        </authorList>
    </citation>
    <scope>NUCLEOTIDE SEQUENCE</scope>
    <source>
        <strain evidence="14">SGF0006</strain>
        <tissue evidence="14">Muscle</tissue>
    </source>
</reference>
<dbReference type="SUPFAM" id="SSF49899">
    <property type="entry name" value="Concanavalin A-like lectins/glucanases"/>
    <property type="match status" value="1"/>
</dbReference>
<feature type="domain" description="EGF-like" evidence="13">
    <location>
        <begin position="707"/>
        <end position="743"/>
    </location>
</feature>
<comment type="caution">
    <text evidence="11">Lacks conserved residue(s) required for the propagation of feature annotation.</text>
</comment>
<dbReference type="Pfam" id="PF01462">
    <property type="entry name" value="LRRNT"/>
    <property type="match status" value="1"/>
</dbReference>
<dbReference type="PROSITE" id="PS01186">
    <property type="entry name" value="EGF_2"/>
    <property type="match status" value="6"/>
</dbReference>
<evidence type="ECO:0000256" key="2">
    <source>
        <dbReference type="ARBA" id="ARBA00022473"/>
    </source>
</evidence>
<dbReference type="InterPro" id="IPR013032">
    <property type="entry name" value="EGF-like_CS"/>
</dbReference>
<dbReference type="InterPro" id="IPR001611">
    <property type="entry name" value="Leu-rich_rpt"/>
</dbReference>
<dbReference type="Proteomes" id="UP001219934">
    <property type="component" value="Unassembled WGS sequence"/>
</dbReference>
<keyword evidence="5" id="KW-0433">Leucine-rich repeat</keyword>
<dbReference type="PROSITE" id="PS00010">
    <property type="entry name" value="ASX_HYDROXYL"/>
    <property type="match status" value="2"/>
</dbReference>
<dbReference type="Gene3D" id="2.10.25.10">
    <property type="entry name" value="Laminin"/>
    <property type="match status" value="7"/>
</dbReference>
<evidence type="ECO:0000259" key="12">
    <source>
        <dbReference type="PROSITE" id="PS50025"/>
    </source>
</evidence>
<evidence type="ECO:0000256" key="5">
    <source>
        <dbReference type="ARBA" id="ARBA00022614"/>
    </source>
</evidence>
<organism evidence="14 15">
    <name type="scientific">Pogonophryne albipinna</name>
    <dbReference type="NCBI Taxonomy" id="1090488"/>
    <lineage>
        <taxon>Eukaryota</taxon>
        <taxon>Metazoa</taxon>
        <taxon>Chordata</taxon>
        <taxon>Craniata</taxon>
        <taxon>Vertebrata</taxon>
        <taxon>Euteleostomi</taxon>
        <taxon>Actinopterygii</taxon>
        <taxon>Neopterygii</taxon>
        <taxon>Teleostei</taxon>
        <taxon>Neoteleostei</taxon>
        <taxon>Acanthomorphata</taxon>
        <taxon>Eupercaria</taxon>
        <taxon>Perciformes</taxon>
        <taxon>Notothenioidei</taxon>
        <taxon>Pogonophryne</taxon>
    </lineage>
</organism>
<dbReference type="Pfam" id="PF13855">
    <property type="entry name" value="LRR_8"/>
    <property type="match status" value="3"/>
</dbReference>
<comment type="subcellular location">
    <subcellularLocation>
        <location evidence="1">Secreted</location>
    </subcellularLocation>
</comment>
<dbReference type="InterPro" id="IPR003591">
    <property type="entry name" value="Leu-rich_rpt_typical-subtyp"/>
</dbReference>
<dbReference type="PANTHER" id="PTHR45836">
    <property type="entry name" value="SLIT HOMOLOG"/>
    <property type="match status" value="1"/>
</dbReference>
<dbReference type="InterPro" id="IPR000372">
    <property type="entry name" value="LRRNT"/>
</dbReference>
<feature type="disulfide bond" evidence="11">
    <location>
        <begin position="1042"/>
        <end position="1051"/>
    </location>
</feature>
<dbReference type="InterPro" id="IPR009030">
    <property type="entry name" value="Growth_fac_rcpt_cys_sf"/>
</dbReference>
<keyword evidence="4 11" id="KW-0245">EGF-like domain</keyword>
<dbReference type="Pfam" id="PF00054">
    <property type="entry name" value="Laminin_G_1"/>
    <property type="match status" value="1"/>
</dbReference>
<dbReference type="CDD" id="cd00110">
    <property type="entry name" value="LamG"/>
    <property type="match status" value="1"/>
</dbReference>
<evidence type="ECO:0000256" key="6">
    <source>
        <dbReference type="ARBA" id="ARBA00022729"/>
    </source>
</evidence>
<dbReference type="SMART" id="SM00179">
    <property type="entry name" value="EGF_CA"/>
    <property type="match status" value="6"/>
</dbReference>
<evidence type="ECO:0000313" key="14">
    <source>
        <dbReference type="EMBL" id="KAJ4944479.1"/>
    </source>
</evidence>
<dbReference type="InterPro" id="IPR000152">
    <property type="entry name" value="EGF-type_Asp/Asn_hydroxyl_site"/>
</dbReference>
<dbReference type="SUPFAM" id="SSF52058">
    <property type="entry name" value="L domain-like"/>
    <property type="match status" value="2"/>
</dbReference>
<evidence type="ECO:0000256" key="4">
    <source>
        <dbReference type="ARBA" id="ARBA00022536"/>
    </source>
</evidence>
<sequence length="1053" mass="114368">TFGAKWHQVGSSGRLHLLQEASSDRPEVLYGNKITELPSGVFDGLSSVELLLLNANKIHCIRASVFKDLENLALLHLAQNPFVCDCNVKWLADFLRSNPIETSGARCASPRRLANKRIAQIKSSKFRCSAKEQYHIPGTEDRHLSYECNSKPVCPAKCRCEANVVDCSNLRLTKFPEHLPSSTEELRLNNNDLSVLEATRAFKGLSQLKKINLSNNKISEIEDGAFDGASSVVELHLTANHLESVRGSMFRGMEGLRMLMLRNNKISCIHNGSFTGLGNVRLLSLYDNQLSTILPGAFDTLPNLSTLNLLANPFNCDCRLSWFGAWLRSRRIVTGNPRCQSPAFLRDIPLQDVAVPDFRCEDGSVLEDISCSPGPQCPSHCTCMDTVVRCSNKHLQALPRGLPRNVTELYLDGNQFTSVPTELATFKFLQLVDLSNNKISSLSDDSFSNMSQLTTLILSYNSLHCIPPLALGGLRSLRLLSLHGNDISELQQGIFSDVASLSHLAIGANPLYCDCRLLWLSDWVKSGYKEPGIARCAGPGGMEGKLLLTTPADKFQCPVEASVRAKCSPCVSSPCQNQAVCQGKHCETPVDACVSNPCTNAGLCISDEQTRGFSCACAFGFHGTFCEVNVDDCEDHGCESDATCVDGVGNYTCVCPPNYTGLFCEELEDVCSPGRNPCQHQSTCVSTLTGTRCVCIPGWVGPNCSIDYNECVDHRCQNGAQCVDHLDGYSCVCPQGFSGEFCEAAALPPPPLCQLSACQNGAPCVQAAGVAVCECLPGFEGDRCQKLVSVNFVDRDSYVQLQDVKNWPQANITLQVSTAEDNGILLYNGDNEPIAVELHQGHVRVTYDPGNQPATTIYSTETVNDGLFHTVELVTFNRMLNLSVDGGEPTTLDSQEGRSQRGAGDAPLYVGGMPEAVLDSSHRLSSQTLNTSSFHGCIRNLYINHELQDFTRSRMNPGVEPGCQPCRKLFCLHGVCQPHAAQGPQCHCQPGWTGTLCDQPITADLTAAETVTMATGVNLCEGSKCVKGVCVAVDAQTHRCDCEEGFTGESCDI</sequence>
<dbReference type="FunFam" id="2.10.25.10:FF:000472">
    <property type="entry name" value="Uncharacterized protein, isoform A"/>
    <property type="match status" value="1"/>
</dbReference>
<dbReference type="SUPFAM" id="SSF57184">
    <property type="entry name" value="Growth factor receptor domain"/>
    <property type="match status" value="1"/>
</dbReference>
<dbReference type="PROSITE" id="PS01187">
    <property type="entry name" value="EGF_CA"/>
    <property type="match status" value="2"/>
</dbReference>
<dbReference type="EMBL" id="JAPTMU010000004">
    <property type="protein sequence ID" value="KAJ4944479.1"/>
    <property type="molecule type" value="Genomic_DNA"/>
</dbReference>
<dbReference type="InterPro" id="IPR000483">
    <property type="entry name" value="Cys-rich_flank_reg_C"/>
</dbReference>
<feature type="domain" description="EGF-like" evidence="13">
    <location>
        <begin position="967"/>
        <end position="998"/>
    </location>
</feature>
<dbReference type="GO" id="GO:0005509">
    <property type="term" value="F:calcium ion binding"/>
    <property type="evidence" value="ECO:0007669"/>
    <property type="project" value="InterPro"/>
</dbReference>
<dbReference type="FunFam" id="2.10.25.10:FF:000053">
    <property type="entry name" value="Slit guidance ligand 2"/>
    <property type="match status" value="1"/>
</dbReference>
<dbReference type="InterPro" id="IPR018097">
    <property type="entry name" value="EGF_Ca-bd_CS"/>
</dbReference>
<dbReference type="GO" id="GO:1901222">
    <property type="term" value="P:regulation of non-canonical NF-kappaB signal transduction"/>
    <property type="evidence" value="ECO:0007669"/>
    <property type="project" value="UniProtKB-ARBA"/>
</dbReference>
<feature type="disulfide bond" evidence="11">
    <location>
        <begin position="655"/>
        <end position="664"/>
    </location>
</feature>
<feature type="domain" description="Laminin G" evidence="12">
    <location>
        <begin position="788"/>
        <end position="963"/>
    </location>
</feature>
<feature type="domain" description="EGF-like" evidence="13">
    <location>
        <begin position="749"/>
        <end position="785"/>
    </location>
</feature>
<evidence type="ECO:0000259" key="13">
    <source>
        <dbReference type="PROSITE" id="PS50026"/>
    </source>
</evidence>
<dbReference type="Pfam" id="PF00008">
    <property type="entry name" value="EGF"/>
    <property type="match status" value="2"/>
</dbReference>
<dbReference type="GO" id="GO:0050919">
    <property type="term" value="P:negative chemotaxis"/>
    <property type="evidence" value="ECO:0007669"/>
    <property type="project" value="TreeGrafter"/>
</dbReference>
<evidence type="ECO:0000256" key="8">
    <source>
        <dbReference type="ARBA" id="ARBA00022902"/>
    </source>
</evidence>
<dbReference type="PANTHER" id="PTHR45836:SF3">
    <property type="entry name" value="SLIT HOMOLOG 1 PROTEIN"/>
    <property type="match status" value="1"/>
</dbReference>
<evidence type="ECO:0000256" key="10">
    <source>
        <dbReference type="ARBA" id="ARBA00023180"/>
    </source>
</evidence>
<keyword evidence="2" id="KW-0217">Developmental protein</keyword>
<dbReference type="SMART" id="SM00082">
    <property type="entry name" value="LRRCT"/>
    <property type="match status" value="3"/>
</dbReference>
<feature type="disulfide bond" evidence="11">
    <location>
        <begin position="617"/>
        <end position="626"/>
    </location>
</feature>
<dbReference type="GO" id="GO:0005615">
    <property type="term" value="C:extracellular space"/>
    <property type="evidence" value="ECO:0007669"/>
    <property type="project" value="TreeGrafter"/>
</dbReference>
<gene>
    <name evidence="14" type="ORF">JOQ06_013022</name>
</gene>
<feature type="non-terminal residue" evidence="14">
    <location>
        <position position="1053"/>
    </location>
</feature>
<feature type="disulfide bond" evidence="11">
    <location>
        <begin position="1020"/>
        <end position="1030"/>
    </location>
</feature>
<dbReference type="PROSITE" id="PS50026">
    <property type="entry name" value="EGF_3"/>
    <property type="match status" value="7"/>
</dbReference>